<feature type="transmembrane region" description="Helical" evidence="1">
    <location>
        <begin position="12"/>
        <end position="31"/>
    </location>
</feature>
<sequence>MTDERKLQIGLAIIRLSTGVFFLVWSLRKLFQPESTQSIFSTFYFIGNVSPVVSYVIGAIQTLIILVFMVGLFKTWTYGALLGMHTVSVLSTYERLLNPYERPNTLFWAAVPALGALIALFIVRDKDQLLTLGKRR</sequence>
<evidence type="ECO:0000313" key="3">
    <source>
        <dbReference type="Proteomes" id="UP000053372"/>
    </source>
</evidence>
<dbReference type="RefSeq" id="WP_058183815.1">
    <property type="nucleotide sequence ID" value="NZ_LMTZ01000096.1"/>
</dbReference>
<keyword evidence="1" id="KW-0812">Transmembrane</keyword>
<reference evidence="2 3" key="1">
    <citation type="journal article" date="2015" name="Genome Announc.">
        <title>Draft Genome of the Euendolithic (true boring) Cyanobacterium Mastigocoleus testarum strain BC008.</title>
        <authorList>
            <person name="Guida B.S."/>
            <person name="Garcia-Pichel F."/>
        </authorList>
    </citation>
    <scope>NUCLEOTIDE SEQUENCE [LARGE SCALE GENOMIC DNA]</scope>
    <source>
        <strain evidence="2 3">BC008</strain>
    </source>
</reference>
<keyword evidence="1" id="KW-0472">Membrane</keyword>
<dbReference type="Proteomes" id="UP000053372">
    <property type="component" value="Unassembled WGS sequence"/>
</dbReference>
<accession>A0A0V7ZPQ3</accession>
<keyword evidence="3" id="KW-1185">Reference proteome</keyword>
<dbReference type="AlphaFoldDB" id="A0A0V7ZPQ3"/>
<organism evidence="2 3">
    <name type="scientific">Mastigocoleus testarum BC008</name>
    <dbReference type="NCBI Taxonomy" id="371196"/>
    <lineage>
        <taxon>Bacteria</taxon>
        <taxon>Bacillati</taxon>
        <taxon>Cyanobacteriota</taxon>
        <taxon>Cyanophyceae</taxon>
        <taxon>Nostocales</taxon>
        <taxon>Hapalosiphonaceae</taxon>
        <taxon>Mastigocoleus</taxon>
    </lineage>
</organism>
<gene>
    <name evidence="2" type="ORF">BC008_43415</name>
</gene>
<protein>
    <submittedName>
        <fullName evidence="2">DoxX protein</fullName>
    </submittedName>
</protein>
<proteinExistence type="predicted"/>
<evidence type="ECO:0000313" key="2">
    <source>
        <dbReference type="EMBL" id="KST66572.1"/>
    </source>
</evidence>
<evidence type="ECO:0000256" key="1">
    <source>
        <dbReference type="SAM" id="Phobius"/>
    </source>
</evidence>
<comment type="caution">
    <text evidence="2">The sequence shown here is derived from an EMBL/GenBank/DDBJ whole genome shotgun (WGS) entry which is preliminary data.</text>
</comment>
<feature type="transmembrane region" description="Helical" evidence="1">
    <location>
        <begin position="43"/>
        <end position="68"/>
    </location>
</feature>
<name>A0A0V7ZPQ3_9CYAN</name>
<dbReference type="EMBL" id="LMTZ01000096">
    <property type="protein sequence ID" value="KST66572.1"/>
    <property type="molecule type" value="Genomic_DNA"/>
</dbReference>
<dbReference type="OrthoDB" id="7355622at2"/>
<keyword evidence="1" id="KW-1133">Transmembrane helix</keyword>
<feature type="transmembrane region" description="Helical" evidence="1">
    <location>
        <begin position="105"/>
        <end position="123"/>
    </location>
</feature>